<evidence type="ECO:0000256" key="3">
    <source>
        <dbReference type="ARBA" id="ARBA00022692"/>
    </source>
</evidence>
<dbReference type="Pfam" id="PF00892">
    <property type="entry name" value="EamA"/>
    <property type="match status" value="2"/>
</dbReference>
<dbReference type="RefSeq" id="WP_379872175.1">
    <property type="nucleotide sequence ID" value="NZ_JBHTBH010000008.1"/>
</dbReference>
<feature type="transmembrane region" description="Helical" evidence="6">
    <location>
        <begin position="270"/>
        <end position="289"/>
    </location>
</feature>
<accession>A0ABW2KHY7</accession>
<evidence type="ECO:0000313" key="9">
    <source>
        <dbReference type="Proteomes" id="UP001596540"/>
    </source>
</evidence>
<sequence length="317" mass="31817">MPACPESVSHDSSGPALAGPDHAAAHRGFLLLLTAGLLWGTGGLAGHLLQSAVGLHPLAVATYRLLVGGLLISAFLAVSGRLRRVAWSRTLVRRLVGNGVLHAAFQSLYFASLALVPVGLATLVKIGSVPVFVTIGICLLTRRPPGARLGGALVAAVLGLALLAGFPSADAGPLRLAAGLGCALGAGLVFSVLTLLNRRPVAGLDPLVNVGLGCLLGGLLLTPAGLWVGMPLPAEPGGLALLAFLGVVPTALAYAAYFGGLRSSTDAATAMATITEPLTAALLSLALLGERMTPLGGVGAALLVAAMLAEYVGPRRR</sequence>
<dbReference type="Proteomes" id="UP001596540">
    <property type="component" value="Unassembled WGS sequence"/>
</dbReference>
<evidence type="ECO:0000259" key="7">
    <source>
        <dbReference type="Pfam" id="PF00892"/>
    </source>
</evidence>
<keyword evidence="3 6" id="KW-0812">Transmembrane</keyword>
<feature type="transmembrane region" description="Helical" evidence="6">
    <location>
        <begin position="61"/>
        <end position="79"/>
    </location>
</feature>
<feature type="transmembrane region" description="Helical" evidence="6">
    <location>
        <begin position="29"/>
        <end position="49"/>
    </location>
</feature>
<comment type="similarity">
    <text evidence="2">Belongs to the EamA transporter family.</text>
</comment>
<dbReference type="SUPFAM" id="SSF103481">
    <property type="entry name" value="Multidrug resistance efflux transporter EmrE"/>
    <property type="match status" value="2"/>
</dbReference>
<proteinExistence type="inferred from homology"/>
<feature type="transmembrane region" description="Helical" evidence="6">
    <location>
        <begin position="239"/>
        <end position="258"/>
    </location>
</feature>
<feature type="transmembrane region" description="Helical" evidence="6">
    <location>
        <begin position="207"/>
        <end position="227"/>
    </location>
</feature>
<dbReference type="EMBL" id="JBHTBH010000008">
    <property type="protein sequence ID" value="MFC7329523.1"/>
    <property type="molecule type" value="Genomic_DNA"/>
</dbReference>
<feature type="transmembrane region" description="Helical" evidence="6">
    <location>
        <begin position="91"/>
        <end position="112"/>
    </location>
</feature>
<dbReference type="InterPro" id="IPR000620">
    <property type="entry name" value="EamA_dom"/>
</dbReference>
<dbReference type="PANTHER" id="PTHR32322">
    <property type="entry name" value="INNER MEMBRANE TRANSPORTER"/>
    <property type="match status" value="1"/>
</dbReference>
<gene>
    <name evidence="8" type="ORF">ACFQRF_17465</name>
</gene>
<comment type="subcellular location">
    <subcellularLocation>
        <location evidence="1">Membrane</location>
        <topology evidence="1">Multi-pass membrane protein</topology>
    </subcellularLocation>
</comment>
<dbReference type="InterPro" id="IPR050638">
    <property type="entry name" value="AA-Vitamin_Transporters"/>
</dbReference>
<evidence type="ECO:0000256" key="1">
    <source>
        <dbReference type="ARBA" id="ARBA00004141"/>
    </source>
</evidence>
<feature type="transmembrane region" description="Helical" evidence="6">
    <location>
        <begin position="295"/>
        <end position="313"/>
    </location>
</feature>
<evidence type="ECO:0000313" key="8">
    <source>
        <dbReference type="EMBL" id="MFC7329523.1"/>
    </source>
</evidence>
<evidence type="ECO:0000256" key="2">
    <source>
        <dbReference type="ARBA" id="ARBA00007362"/>
    </source>
</evidence>
<protein>
    <submittedName>
        <fullName evidence="8">DMT family transporter</fullName>
    </submittedName>
</protein>
<feature type="transmembrane region" description="Helical" evidence="6">
    <location>
        <begin position="174"/>
        <end position="195"/>
    </location>
</feature>
<evidence type="ECO:0000256" key="4">
    <source>
        <dbReference type="ARBA" id="ARBA00022989"/>
    </source>
</evidence>
<reference evidence="9" key="1">
    <citation type="journal article" date="2019" name="Int. J. Syst. Evol. Microbiol.">
        <title>The Global Catalogue of Microorganisms (GCM) 10K type strain sequencing project: providing services to taxonomists for standard genome sequencing and annotation.</title>
        <authorList>
            <consortium name="The Broad Institute Genomics Platform"/>
            <consortium name="The Broad Institute Genome Sequencing Center for Infectious Disease"/>
            <person name="Wu L."/>
            <person name="Ma J."/>
        </authorList>
    </citation>
    <scope>NUCLEOTIDE SEQUENCE [LARGE SCALE GENOMIC DNA]</scope>
    <source>
        <strain evidence="9">CGMCC 4.7382</strain>
    </source>
</reference>
<feature type="transmembrane region" description="Helical" evidence="6">
    <location>
        <begin position="118"/>
        <end position="140"/>
    </location>
</feature>
<organism evidence="8 9">
    <name type="scientific">Marinactinospora rubrisoli</name>
    <dbReference type="NCBI Taxonomy" id="2715399"/>
    <lineage>
        <taxon>Bacteria</taxon>
        <taxon>Bacillati</taxon>
        <taxon>Actinomycetota</taxon>
        <taxon>Actinomycetes</taxon>
        <taxon>Streptosporangiales</taxon>
        <taxon>Nocardiopsidaceae</taxon>
        <taxon>Marinactinospora</taxon>
    </lineage>
</organism>
<comment type="caution">
    <text evidence="8">The sequence shown here is derived from an EMBL/GenBank/DDBJ whole genome shotgun (WGS) entry which is preliminary data.</text>
</comment>
<name>A0ABW2KHY7_9ACTN</name>
<evidence type="ECO:0000256" key="6">
    <source>
        <dbReference type="SAM" id="Phobius"/>
    </source>
</evidence>
<keyword evidence="4 6" id="KW-1133">Transmembrane helix</keyword>
<dbReference type="PANTHER" id="PTHR32322:SF2">
    <property type="entry name" value="EAMA DOMAIN-CONTAINING PROTEIN"/>
    <property type="match status" value="1"/>
</dbReference>
<keyword evidence="9" id="KW-1185">Reference proteome</keyword>
<keyword evidence="5 6" id="KW-0472">Membrane</keyword>
<dbReference type="InterPro" id="IPR037185">
    <property type="entry name" value="EmrE-like"/>
</dbReference>
<feature type="transmembrane region" description="Helical" evidence="6">
    <location>
        <begin position="147"/>
        <end position="168"/>
    </location>
</feature>
<feature type="domain" description="EamA" evidence="7">
    <location>
        <begin position="27"/>
        <end position="163"/>
    </location>
</feature>
<feature type="domain" description="EamA" evidence="7">
    <location>
        <begin position="179"/>
        <end position="308"/>
    </location>
</feature>
<evidence type="ECO:0000256" key="5">
    <source>
        <dbReference type="ARBA" id="ARBA00023136"/>
    </source>
</evidence>